<reference evidence="12" key="1">
    <citation type="journal article" date="2016" name="Nat. Biotechnol.">
        <title>Sequencing wild and cultivated cassava and related species reveals extensive interspecific hybridization and genetic diversity.</title>
        <authorList>
            <person name="Bredeson J.V."/>
            <person name="Lyons J.B."/>
            <person name="Prochnik S.E."/>
            <person name="Wu G.A."/>
            <person name="Ha C.M."/>
            <person name="Edsinger-Gonzales E."/>
            <person name="Grimwood J."/>
            <person name="Schmutz J."/>
            <person name="Rabbi I.Y."/>
            <person name="Egesi C."/>
            <person name="Nauluvula P."/>
            <person name="Lebot V."/>
            <person name="Ndunguru J."/>
            <person name="Mkamilo G."/>
            <person name="Bart R.S."/>
            <person name="Setter T.L."/>
            <person name="Gleadow R.M."/>
            <person name="Kulakow P."/>
            <person name="Ferguson M.E."/>
            <person name="Rounsley S."/>
            <person name="Rokhsar D.S."/>
        </authorList>
    </citation>
    <scope>NUCLEOTIDE SEQUENCE [LARGE SCALE GENOMIC DNA]</scope>
    <source>
        <strain evidence="12">cv. AM560-2</strain>
    </source>
</reference>
<dbReference type="PANTHER" id="PTHR21736:SF38">
    <property type="entry name" value="PROTEIN OBERON 3"/>
    <property type="match status" value="1"/>
</dbReference>
<dbReference type="GO" id="GO:0010078">
    <property type="term" value="P:maintenance of root meristem identity"/>
    <property type="evidence" value="ECO:0000318"/>
    <property type="project" value="GO_Central"/>
</dbReference>
<feature type="region of interest" description="Disordered" evidence="8">
    <location>
        <begin position="99"/>
        <end position="126"/>
    </location>
</feature>
<dbReference type="InterPro" id="IPR004082">
    <property type="entry name" value="OBERON"/>
</dbReference>
<dbReference type="Gramene" id="Manes.15G137700.1.v8.1">
    <property type="protein sequence ID" value="Manes.15G137700.1.v8.1.CDS"/>
    <property type="gene ID" value="Manes.15G137700.v8.1"/>
</dbReference>
<keyword evidence="2" id="KW-0479">Metal-binding</keyword>
<dbReference type="Proteomes" id="UP000091857">
    <property type="component" value="Chromosome 15"/>
</dbReference>
<dbReference type="OrthoDB" id="1905265at2759"/>
<dbReference type="PANTHER" id="PTHR21736">
    <property type="entry name" value="VERNALIZATION-INSENSITIVE PROTEIN 3"/>
    <property type="match status" value="1"/>
</dbReference>
<evidence type="ECO:0000256" key="2">
    <source>
        <dbReference type="ARBA" id="ARBA00022723"/>
    </source>
</evidence>
<dbReference type="GO" id="GO:0010071">
    <property type="term" value="P:root meristem specification"/>
    <property type="evidence" value="ECO:0000318"/>
    <property type="project" value="GO_Central"/>
</dbReference>
<evidence type="ECO:0000256" key="4">
    <source>
        <dbReference type="ARBA" id="ARBA00022833"/>
    </source>
</evidence>
<keyword evidence="4" id="KW-0862">Zinc</keyword>
<feature type="domain" description="Oberon coiled-coil region" evidence="10">
    <location>
        <begin position="661"/>
        <end position="790"/>
    </location>
</feature>
<feature type="region of interest" description="Disordered" evidence="8">
    <location>
        <begin position="1"/>
        <end position="31"/>
    </location>
</feature>
<feature type="region of interest" description="Disordered" evidence="8">
    <location>
        <begin position="154"/>
        <end position="176"/>
    </location>
</feature>
<evidence type="ECO:0000256" key="1">
    <source>
        <dbReference type="ARBA" id="ARBA00004123"/>
    </source>
</evidence>
<feature type="domain" description="Oberon-like PHD finger" evidence="9">
    <location>
        <begin position="438"/>
        <end position="562"/>
    </location>
</feature>
<dbReference type="PRINTS" id="PR01544">
    <property type="entry name" value="ARATH130DUF"/>
</dbReference>
<dbReference type="AlphaFoldDB" id="A0A2C9UHM6"/>
<keyword evidence="6" id="KW-0539">Nucleus</keyword>
<dbReference type="CDD" id="cd15612">
    <property type="entry name" value="PHD_OBE1_like"/>
    <property type="match status" value="1"/>
</dbReference>
<feature type="compositionally biased region" description="Basic and acidic residues" evidence="8">
    <location>
        <begin position="302"/>
        <end position="311"/>
    </location>
</feature>
<comment type="caution">
    <text evidence="11">The sequence shown here is derived from an EMBL/GenBank/DDBJ whole genome shotgun (WGS) entry which is preliminary data.</text>
</comment>
<name>A0A2C9UHM6_MANES</name>
<dbReference type="InterPro" id="IPR032535">
    <property type="entry name" value="Oberon_CC"/>
</dbReference>
<dbReference type="Pfam" id="PF16312">
    <property type="entry name" value="Oberon_cc"/>
    <property type="match status" value="1"/>
</dbReference>
<dbReference type="EMBL" id="CM004401">
    <property type="protein sequence ID" value="OAY29345.1"/>
    <property type="molecule type" value="Genomic_DNA"/>
</dbReference>
<evidence type="ECO:0000313" key="11">
    <source>
        <dbReference type="EMBL" id="OAY29345.1"/>
    </source>
</evidence>
<protein>
    <recommendedName>
        <fullName evidence="13">OBERON-like protein</fullName>
    </recommendedName>
</protein>
<evidence type="ECO:0000259" key="9">
    <source>
        <dbReference type="Pfam" id="PF07227"/>
    </source>
</evidence>
<dbReference type="GO" id="GO:0008270">
    <property type="term" value="F:zinc ion binding"/>
    <property type="evidence" value="ECO:0007669"/>
    <property type="project" value="UniProtKB-KW"/>
</dbReference>
<proteinExistence type="predicted"/>
<feature type="coiled-coil region" evidence="7">
    <location>
        <begin position="703"/>
        <end position="799"/>
    </location>
</feature>
<feature type="compositionally biased region" description="Polar residues" evidence="8">
    <location>
        <begin position="13"/>
        <end position="22"/>
    </location>
</feature>
<dbReference type="GO" id="GO:0005634">
    <property type="term" value="C:nucleus"/>
    <property type="evidence" value="ECO:0000318"/>
    <property type="project" value="GO_Central"/>
</dbReference>
<sequence length="801" mass="89593">MFGERDHHLSNGEAESSHNQQNPEEKIGLSHKGIDFLKESKMGLDGFASKPQELTLSYLCENPKLGFAQKGKEVILTENSNQDEKWVERDFMNLRETKCNSSSKREFHEEEDIERENSSRGKKPKLESTLNLSLALPDVSLSLTASNAFQNAEPVIKPKPSRSMQSLGAAPSNNTQTTCSNDFTAASLSYSYSHPFSHNPSCSLTRNSTENYDYSVGRDDQIWCGGEGTNGSVHSRFRPIGDGLVALNNNNHGGGGNGGVSIIQGHRLKDSCNNSLYKTTSSDNLPFFPSELPARPRLEAYSGDSRRRNSENMRGGDGVDGGGKARKLSRPEKILHETVSESIPVMAQIIQELSEETLESTKEYLENLIAMPEKKEELAGLQNRLERRSDLSNEALLKCQKDQLEILVAVRMGLGSFISGKVRLPASELVEIFLYMRCRNMNCKSILPVDDCDCKFCSASKGFCSSCMCPVCMNFDCANNTCSWVGCDVCSHWCHAACGIQRNFIRPGPSLKGPKGTTEMQFHCIGCNHASEMFGFVKDVFMCCAKDWGLETLIKELDCVRKIFKGSDDFKGKELHIKAEELLSKLENRILSPSDACNIIIQFFNHADGISDFPASAVSAKELMPTEASLRKDDAPIPPSTSLPPKYALYNTNSSSGRRVSLSNDIHQNDLRAALLGDIKMNDEFQFGNLSKKDGLESLESIVRIKEAEARMFQSKADEARREAEGYRQMIRAKSEKLEEEYAEKLAKLCLQETEERRRKKLEELKVLESSHCDYYNMKLRMQTEIAGLLERMETTKQQWV</sequence>
<keyword evidence="12" id="KW-1185">Reference proteome</keyword>
<feature type="region of interest" description="Disordered" evidence="8">
    <location>
        <begin position="302"/>
        <end position="326"/>
    </location>
</feature>
<organism evidence="11 12">
    <name type="scientific">Manihot esculenta</name>
    <name type="common">Cassava</name>
    <name type="synonym">Jatropha manihot</name>
    <dbReference type="NCBI Taxonomy" id="3983"/>
    <lineage>
        <taxon>Eukaryota</taxon>
        <taxon>Viridiplantae</taxon>
        <taxon>Streptophyta</taxon>
        <taxon>Embryophyta</taxon>
        <taxon>Tracheophyta</taxon>
        <taxon>Spermatophyta</taxon>
        <taxon>Magnoliopsida</taxon>
        <taxon>eudicotyledons</taxon>
        <taxon>Gunneridae</taxon>
        <taxon>Pentapetalae</taxon>
        <taxon>rosids</taxon>
        <taxon>fabids</taxon>
        <taxon>Malpighiales</taxon>
        <taxon>Euphorbiaceae</taxon>
        <taxon>Crotonoideae</taxon>
        <taxon>Manihoteae</taxon>
        <taxon>Manihot</taxon>
    </lineage>
</organism>
<feature type="compositionally biased region" description="Basic and acidic residues" evidence="8">
    <location>
        <begin position="99"/>
        <end position="108"/>
    </location>
</feature>
<feature type="compositionally biased region" description="Basic and acidic residues" evidence="8">
    <location>
        <begin position="1"/>
        <end position="10"/>
    </location>
</feature>
<keyword evidence="3" id="KW-0863">Zinc-finger</keyword>
<evidence type="ECO:0000259" key="10">
    <source>
        <dbReference type="Pfam" id="PF16312"/>
    </source>
</evidence>
<evidence type="ECO:0000256" key="6">
    <source>
        <dbReference type="ARBA" id="ARBA00023242"/>
    </source>
</evidence>
<accession>A0A2C9UHM6</accession>
<evidence type="ECO:0000256" key="7">
    <source>
        <dbReference type="SAM" id="Coils"/>
    </source>
</evidence>
<dbReference type="InterPro" id="IPR032881">
    <property type="entry name" value="Oberon-like_PHD"/>
</dbReference>
<dbReference type="STRING" id="3983.A0A2C9UHM6"/>
<evidence type="ECO:0000256" key="3">
    <source>
        <dbReference type="ARBA" id="ARBA00022771"/>
    </source>
</evidence>
<comment type="subcellular location">
    <subcellularLocation>
        <location evidence="1">Nucleus</location>
    </subcellularLocation>
</comment>
<gene>
    <name evidence="11" type="ORF">MANES_15G137700v8</name>
</gene>
<evidence type="ECO:0000256" key="8">
    <source>
        <dbReference type="SAM" id="MobiDB-lite"/>
    </source>
</evidence>
<evidence type="ECO:0008006" key="13">
    <source>
        <dbReference type="Google" id="ProtNLM"/>
    </source>
</evidence>
<dbReference type="GO" id="GO:0010468">
    <property type="term" value="P:regulation of gene expression"/>
    <property type="evidence" value="ECO:0000318"/>
    <property type="project" value="GO_Central"/>
</dbReference>
<evidence type="ECO:0000313" key="12">
    <source>
        <dbReference type="Proteomes" id="UP000091857"/>
    </source>
</evidence>
<feature type="compositionally biased region" description="Polar residues" evidence="8">
    <location>
        <begin position="162"/>
        <end position="176"/>
    </location>
</feature>
<keyword evidence="5 7" id="KW-0175">Coiled coil</keyword>
<dbReference type="OMA" id="GHTSEMY"/>
<dbReference type="Pfam" id="PF07227">
    <property type="entry name" value="PHD_Oberon"/>
    <property type="match status" value="1"/>
</dbReference>
<dbReference type="InterPro" id="IPR047578">
    <property type="entry name" value="OBE1-like_PHD"/>
</dbReference>
<dbReference type="GO" id="GO:0010492">
    <property type="term" value="P:maintenance of shoot apical meristem identity"/>
    <property type="evidence" value="ECO:0000318"/>
    <property type="project" value="GO_Central"/>
</dbReference>
<evidence type="ECO:0000256" key="5">
    <source>
        <dbReference type="ARBA" id="ARBA00023054"/>
    </source>
</evidence>